<feature type="compositionally biased region" description="Basic and acidic residues" evidence="1">
    <location>
        <begin position="270"/>
        <end position="299"/>
    </location>
</feature>
<proteinExistence type="predicted"/>
<accession>A0A7S0ZUT1</accession>
<reference evidence="3" key="1">
    <citation type="submission" date="2021-01" db="EMBL/GenBank/DDBJ databases">
        <authorList>
            <person name="Corre E."/>
            <person name="Pelletier E."/>
            <person name="Niang G."/>
            <person name="Scheremetjew M."/>
            <person name="Finn R."/>
            <person name="Kale V."/>
            <person name="Holt S."/>
            <person name="Cochrane G."/>
            <person name="Meng A."/>
            <person name="Brown T."/>
            <person name="Cohen L."/>
        </authorList>
    </citation>
    <scope>NUCLEOTIDE SEQUENCE</scope>
</reference>
<organism evidence="3">
    <name type="scientific">Noctiluca scintillans</name>
    <name type="common">Sea sparkle</name>
    <name type="synonym">Red tide dinoflagellate</name>
    <dbReference type="NCBI Taxonomy" id="2966"/>
    <lineage>
        <taxon>Eukaryota</taxon>
        <taxon>Sar</taxon>
        <taxon>Alveolata</taxon>
        <taxon>Dinophyceae</taxon>
        <taxon>Noctilucales</taxon>
        <taxon>Noctilucaceae</taxon>
        <taxon>Noctiluca</taxon>
    </lineage>
</organism>
<feature type="transmembrane region" description="Helical" evidence="2">
    <location>
        <begin position="173"/>
        <end position="192"/>
    </location>
</feature>
<keyword evidence="2" id="KW-1133">Transmembrane helix</keyword>
<keyword evidence="2" id="KW-0472">Membrane</keyword>
<keyword evidence="2" id="KW-0812">Transmembrane</keyword>
<dbReference type="EMBL" id="HBFQ01010002">
    <property type="protein sequence ID" value="CAD8832656.1"/>
    <property type="molecule type" value="Transcribed_RNA"/>
</dbReference>
<gene>
    <name evidence="3" type="ORF">NSCI0253_LOCUS7004</name>
</gene>
<dbReference type="AlphaFoldDB" id="A0A7S0ZUT1"/>
<feature type="region of interest" description="Disordered" evidence="1">
    <location>
        <begin position="211"/>
        <end position="299"/>
    </location>
</feature>
<sequence>MTDCNGFNLENIGNTLIALSDVASQTDEISIPLPYPANLLYAQNMLAISMSALQSLELNIAQIHLYLREHELRTAAVSAASAKLAISAAGFKVTIINPASVGAGSGAQAAGVAAGAQEPREVVVVRGRPWEPPAGGQDAPPAEAMHRRRLAVAVKIAVVMFFFDFRIGWWVLYFFGIFLYIGGLFDPFIEWIQSHSLQATLEQQLLNLQQRQRRADDLPGAQPDDAGAREPRDAAGSTSDDPGTGAQPGSSQGSSEGGAARAETGTAVRPEGRLDDGTGERADGTERHSDESGQGDAAREAAVEAELRRVPWVQQFFYQLVVMFFMTLLPWWNPDPRYL</sequence>
<evidence type="ECO:0000313" key="3">
    <source>
        <dbReference type="EMBL" id="CAD8832656.1"/>
    </source>
</evidence>
<feature type="transmembrane region" description="Helical" evidence="2">
    <location>
        <begin position="316"/>
        <end position="333"/>
    </location>
</feature>
<evidence type="ECO:0000256" key="1">
    <source>
        <dbReference type="SAM" id="MobiDB-lite"/>
    </source>
</evidence>
<protein>
    <submittedName>
        <fullName evidence="3">Uncharacterized protein</fullName>
    </submittedName>
</protein>
<evidence type="ECO:0000256" key="2">
    <source>
        <dbReference type="SAM" id="Phobius"/>
    </source>
</evidence>
<feature type="compositionally biased region" description="Low complexity" evidence="1">
    <location>
        <begin position="242"/>
        <end position="267"/>
    </location>
</feature>
<name>A0A7S0ZUT1_NOCSC</name>